<reference evidence="2 3" key="1">
    <citation type="submission" date="2018-06" db="EMBL/GenBank/DDBJ databases">
        <title>Three novel Pseudomonas species isolated from symptomatic oak.</title>
        <authorList>
            <person name="Bueno-Gonzalez V."/>
            <person name="Brady C."/>
        </authorList>
    </citation>
    <scope>NUCLEOTIDE SEQUENCE [LARGE SCALE GENOMIC DNA]</scope>
    <source>
        <strain evidence="2 3">P17C</strain>
    </source>
</reference>
<dbReference type="InterPro" id="IPR031347">
    <property type="entry name" value="AmpE"/>
</dbReference>
<name>A0A4Q9RD72_9GAMM</name>
<dbReference type="InterPro" id="IPR052966">
    <property type="entry name" value="Beta-lactamase_Reg"/>
</dbReference>
<evidence type="ECO:0008006" key="4">
    <source>
        <dbReference type="Google" id="ProtNLM"/>
    </source>
</evidence>
<evidence type="ECO:0000256" key="1">
    <source>
        <dbReference type="SAM" id="Phobius"/>
    </source>
</evidence>
<keyword evidence="1" id="KW-0812">Transmembrane</keyword>
<dbReference type="PANTHER" id="PTHR38684">
    <property type="entry name" value="PROTEIN AMPE"/>
    <property type="match status" value="1"/>
</dbReference>
<dbReference type="Pfam" id="PF17113">
    <property type="entry name" value="AmpE"/>
    <property type="match status" value="1"/>
</dbReference>
<evidence type="ECO:0000313" key="3">
    <source>
        <dbReference type="Proteomes" id="UP000292639"/>
    </source>
</evidence>
<accession>A0A4Q9RD72</accession>
<keyword evidence="3" id="KW-1185">Reference proteome</keyword>
<feature type="transmembrane region" description="Helical" evidence="1">
    <location>
        <begin position="72"/>
        <end position="89"/>
    </location>
</feature>
<dbReference type="GO" id="GO:0046677">
    <property type="term" value="P:response to antibiotic"/>
    <property type="evidence" value="ECO:0007669"/>
    <property type="project" value="TreeGrafter"/>
</dbReference>
<dbReference type="GO" id="GO:0005886">
    <property type="term" value="C:plasma membrane"/>
    <property type="evidence" value="ECO:0007669"/>
    <property type="project" value="TreeGrafter"/>
</dbReference>
<feature type="transmembrane region" description="Helical" evidence="1">
    <location>
        <begin position="146"/>
        <end position="168"/>
    </location>
</feature>
<proteinExistence type="predicted"/>
<dbReference type="PANTHER" id="PTHR38684:SF1">
    <property type="entry name" value="PROTEIN AMPE"/>
    <property type="match status" value="1"/>
</dbReference>
<sequence length="278" mass="30898">MSFLVVMLVLLVEKLTGWREHIQQDGPWLGALRRIEGNPRLAASPWLALALLVGLPGLLLGLLLLALAPLAYGWLNLPLHVLVLLYAMGRGHTKRELGPFRDAWRRGDQEAAALVAERDLGLSGETPGRLLEEVQGYLLWKGYQGFFAVIFWYLLLGPVAALVYRLLALLVEHSQQASWRELAGRVRHAFDWLAVRALLASFALVGNFVEVNRASLHEVLGWDTPARQLLAEVGPKAADLPKATDEETGNARLDALAELLVRSRLLWYALIAAWTLWG</sequence>
<dbReference type="Proteomes" id="UP000292639">
    <property type="component" value="Unassembled WGS sequence"/>
</dbReference>
<organism evidence="2 3">
    <name type="scientific">Stutzerimonas kirkiae</name>
    <dbReference type="NCBI Taxonomy" id="2211392"/>
    <lineage>
        <taxon>Bacteria</taxon>
        <taxon>Pseudomonadati</taxon>
        <taxon>Pseudomonadota</taxon>
        <taxon>Gammaproteobacteria</taxon>
        <taxon>Pseudomonadales</taxon>
        <taxon>Pseudomonadaceae</taxon>
        <taxon>Stutzerimonas</taxon>
    </lineage>
</organism>
<dbReference type="EMBL" id="QJUP01000002">
    <property type="protein sequence ID" value="TBU99294.1"/>
    <property type="molecule type" value="Genomic_DNA"/>
</dbReference>
<keyword evidence="1" id="KW-1133">Transmembrane helix</keyword>
<feature type="transmembrane region" description="Helical" evidence="1">
    <location>
        <begin position="43"/>
        <end position="65"/>
    </location>
</feature>
<evidence type="ECO:0000313" key="2">
    <source>
        <dbReference type="EMBL" id="TBU99294.1"/>
    </source>
</evidence>
<dbReference type="RefSeq" id="WP_131182826.1">
    <property type="nucleotide sequence ID" value="NZ_QJUO01000001.1"/>
</dbReference>
<protein>
    <recommendedName>
        <fullName evidence="4">AmpE protein</fullName>
    </recommendedName>
</protein>
<keyword evidence="1" id="KW-0472">Membrane</keyword>
<dbReference type="AlphaFoldDB" id="A0A4Q9RD72"/>
<feature type="transmembrane region" description="Helical" evidence="1">
    <location>
        <begin position="189"/>
        <end position="209"/>
    </location>
</feature>
<gene>
    <name evidence="2" type="ORF">DNJ96_03010</name>
</gene>
<comment type="caution">
    <text evidence="2">The sequence shown here is derived from an EMBL/GenBank/DDBJ whole genome shotgun (WGS) entry which is preliminary data.</text>
</comment>